<dbReference type="AlphaFoldDB" id="A0AA40CUG1"/>
<dbReference type="Gene3D" id="1.25.10.10">
    <property type="entry name" value="Leucine-rich Repeat Variant"/>
    <property type="match status" value="2"/>
</dbReference>
<evidence type="ECO:0000256" key="1">
    <source>
        <dbReference type="ARBA" id="ARBA00006854"/>
    </source>
</evidence>
<feature type="compositionally biased region" description="Basic and acidic residues" evidence="2">
    <location>
        <begin position="206"/>
        <end position="231"/>
    </location>
</feature>
<comment type="caution">
    <text evidence="4">The sequence shown here is derived from an EMBL/GenBank/DDBJ whole genome shotgun (WGS) entry which is preliminary data.</text>
</comment>
<dbReference type="Pfam" id="PF07814">
    <property type="entry name" value="WAPL"/>
    <property type="match status" value="1"/>
</dbReference>
<feature type="compositionally biased region" description="Pro residues" evidence="2">
    <location>
        <begin position="171"/>
        <end position="182"/>
    </location>
</feature>
<dbReference type="InterPro" id="IPR011989">
    <property type="entry name" value="ARM-like"/>
</dbReference>
<evidence type="ECO:0000313" key="4">
    <source>
        <dbReference type="EMBL" id="KAK0651966.1"/>
    </source>
</evidence>
<sequence>MSSYDLPPTKRATTYGNAARRRVQSSTNGSTTEISATSSVASRSHSGSPEPQPRSRPSVAASKTKLLGAGNSASRRARSAKESTSQPLPSSLSFGDGSRDDEDAGLTKRKLTRTYSEKPVASVDPYDIPDSPPPPRSRPLVKKAPPPVAEKEETPKPRRVAKPAATVTRAPAPPPAPAPAPATPGKDVVMEDADKAELLFSAKTSRALDRLSVSRDSPPKAKQEIPLRLSREPAAPVPTISRKRPSPARSSSGARGAVNPGPRKRRLIDALAQQAEDDDDDEAEEGPEEYRPLHKQADAEAKSHPMLDFTFRDSTPPPSSQPPRNAATLTSTAKKAGPKFTYSERRTMLQEEDLLLGGAGLSGIEEEPANGAMFNFGRLPPPSAASKFSFLDEDDETVNSGAVRSLHELRQAGANSRFADEMDDIMDRIGSPSVKTSSLRRGALLELAQKLMKKEFRQQFRNHGDDGNLFRSVGEETDIISGYSLLAICVTLLAASSSAHLVQQLRAHNFAALLVRLLGEPTDIVPLAKERKQNASKNAQATLGSIKSSLLTLPIWDPCSLSSLSPRTLALKCLDLIMLQPGHSSGESEIFSPAVTDVLFSILSTAAEDETYWDSQESPGLYLTLYLLEGQSITAMQSSLGPKWTRQYVPTAVDILEKSLHRPVDKFSKTENLALRLALNTTNNNLDAARMFADQGLLQELAVSASDAFDAVLNSMKADAFLEGVYESLIMMLGVMVNFIVYYPPASHTLDQGAGEGDNTGSPLNRLIRVFADHHSKTSDADSIEKSQLNVALGYLSILLGYLCTYDPIRERFLLVHPKKTLQPLLDSISEFIVVNHKAAEAQQSQFGATARLQNLLAQLQD</sequence>
<dbReference type="Proteomes" id="UP001174936">
    <property type="component" value="Unassembled WGS sequence"/>
</dbReference>
<protein>
    <recommendedName>
        <fullName evidence="3">Wings apart-like protein C-terminal domain-containing protein</fullName>
    </recommendedName>
</protein>
<feature type="compositionally biased region" description="Polar residues" evidence="2">
    <location>
        <begin position="24"/>
        <end position="34"/>
    </location>
</feature>
<evidence type="ECO:0000313" key="5">
    <source>
        <dbReference type="Proteomes" id="UP001174936"/>
    </source>
</evidence>
<reference evidence="4" key="1">
    <citation type="submission" date="2023-06" db="EMBL/GenBank/DDBJ databases">
        <title>Genome-scale phylogeny and comparative genomics of the fungal order Sordariales.</title>
        <authorList>
            <consortium name="Lawrence Berkeley National Laboratory"/>
            <person name="Hensen N."/>
            <person name="Bonometti L."/>
            <person name="Westerberg I."/>
            <person name="Brannstrom I.O."/>
            <person name="Guillou S."/>
            <person name="Cros-Aarteil S."/>
            <person name="Calhoun S."/>
            <person name="Haridas S."/>
            <person name="Kuo A."/>
            <person name="Mondo S."/>
            <person name="Pangilinan J."/>
            <person name="Riley R."/>
            <person name="Labutti K."/>
            <person name="Andreopoulos B."/>
            <person name="Lipzen A."/>
            <person name="Chen C."/>
            <person name="Yanf M."/>
            <person name="Daum C."/>
            <person name="Ng V."/>
            <person name="Clum A."/>
            <person name="Steindorff A."/>
            <person name="Ohm R."/>
            <person name="Martin F."/>
            <person name="Silar P."/>
            <person name="Natvig D."/>
            <person name="Lalanne C."/>
            <person name="Gautier V."/>
            <person name="Ament-Velasquez S.L."/>
            <person name="Kruys A."/>
            <person name="Hutchinson M.I."/>
            <person name="Powell A.J."/>
            <person name="Barry K."/>
            <person name="Miller A.N."/>
            <person name="Grigoriev I.V."/>
            <person name="Debuchy R."/>
            <person name="Gladieux P."/>
            <person name="Thoren M.H."/>
            <person name="Johannesson H."/>
        </authorList>
    </citation>
    <scope>NUCLEOTIDE SEQUENCE</scope>
    <source>
        <strain evidence="4">SMH2532-1</strain>
    </source>
</reference>
<organism evidence="4 5">
    <name type="scientific">Cercophora newfieldiana</name>
    <dbReference type="NCBI Taxonomy" id="92897"/>
    <lineage>
        <taxon>Eukaryota</taxon>
        <taxon>Fungi</taxon>
        <taxon>Dikarya</taxon>
        <taxon>Ascomycota</taxon>
        <taxon>Pezizomycotina</taxon>
        <taxon>Sordariomycetes</taxon>
        <taxon>Sordariomycetidae</taxon>
        <taxon>Sordariales</taxon>
        <taxon>Lasiosphaeriaceae</taxon>
        <taxon>Cercophora</taxon>
    </lineage>
</organism>
<feature type="domain" description="Wings apart-like protein C-terminal" evidence="3">
    <location>
        <begin position="403"/>
        <end position="741"/>
    </location>
</feature>
<feature type="compositionally biased region" description="Polar residues" evidence="2">
    <location>
        <begin position="82"/>
        <end position="93"/>
    </location>
</feature>
<comment type="similarity">
    <text evidence="1">Belongs to the WAPL family.</text>
</comment>
<dbReference type="PANTHER" id="PTHR22100">
    <property type="entry name" value="WINGS APART-LIKE PROTEIN HOMOLOG"/>
    <property type="match status" value="1"/>
</dbReference>
<evidence type="ECO:0000259" key="3">
    <source>
        <dbReference type="Pfam" id="PF07814"/>
    </source>
</evidence>
<dbReference type="InterPro" id="IPR039874">
    <property type="entry name" value="WAPL"/>
</dbReference>
<feature type="compositionally biased region" description="Acidic residues" evidence="2">
    <location>
        <begin position="275"/>
        <end position="287"/>
    </location>
</feature>
<feature type="region of interest" description="Disordered" evidence="2">
    <location>
        <begin position="1"/>
        <end position="340"/>
    </location>
</feature>
<dbReference type="InterPro" id="IPR022771">
    <property type="entry name" value="WAPL_C"/>
</dbReference>
<gene>
    <name evidence="4" type="ORF">B0T16DRAFT_387310</name>
</gene>
<evidence type="ECO:0000256" key="2">
    <source>
        <dbReference type="SAM" id="MobiDB-lite"/>
    </source>
</evidence>
<accession>A0AA40CUG1</accession>
<feature type="compositionally biased region" description="Low complexity" evidence="2">
    <location>
        <begin position="247"/>
        <end position="257"/>
    </location>
</feature>
<dbReference type="PANTHER" id="PTHR22100:SF13">
    <property type="entry name" value="WINGS APART-LIKE PROTEIN HOMOLOG"/>
    <property type="match status" value="1"/>
</dbReference>
<feature type="compositionally biased region" description="Basic and acidic residues" evidence="2">
    <location>
        <begin position="288"/>
        <end position="305"/>
    </location>
</feature>
<keyword evidence="5" id="KW-1185">Reference proteome</keyword>
<dbReference type="EMBL" id="JAULSV010000002">
    <property type="protein sequence ID" value="KAK0651966.1"/>
    <property type="molecule type" value="Genomic_DNA"/>
</dbReference>
<feature type="compositionally biased region" description="Low complexity" evidence="2">
    <location>
        <begin position="35"/>
        <end position="48"/>
    </location>
</feature>
<proteinExistence type="inferred from homology"/>
<name>A0AA40CUG1_9PEZI</name>
<feature type="compositionally biased region" description="Basic and acidic residues" evidence="2">
    <location>
        <begin position="188"/>
        <end position="197"/>
    </location>
</feature>